<dbReference type="PANTHER" id="PTHR45614">
    <property type="entry name" value="MYB PROTEIN-RELATED"/>
    <property type="match status" value="1"/>
</dbReference>
<dbReference type="CDD" id="cd00167">
    <property type="entry name" value="SANT"/>
    <property type="match status" value="2"/>
</dbReference>
<dbReference type="GO" id="GO:0000978">
    <property type="term" value="F:RNA polymerase II cis-regulatory region sequence-specific DNA binding"/>
    <property type="evidence" value="ECO:0007669"/>
    <property type="project" value="TreeGrafter"/>
</dbReference>
<evidence type="ECO:0000256" key="3">
    <source>
        <dbReference type="ARBA" id="ARBA00023015"/>
    </source>
</evidence>
<evidence type="ECO:0000256" key="5">
    <source>
        <dbReference type="ARBA" id="ARBA00023163"/>
    </source>
</evidence>
<feature type="domain" description="Myb-like" evidence="7">
    <location>
        <begin position="19"/>
        <end position="65"/>
    </location>
</feature>
<dbReference type="InterPro" id="IPR001005">
    <property type="entry name" value="SANT/Myb"/>
</dbReference>
<sequence>MTVRLADDKEALRGRGCYRGHWKPSEDEKLRQLVAKFGPQNWNFIAQKLQGRSGKSCRLRWFNQLDPRIDKRPFSGEEEERLLIAHRLHGNKWSLIARYFPHRTDNAVKNHWHVIMARRHREQSKLGSLSAQRDNYFELHYLDVSPRYSSTTTSLSRNHSAATNDSVSLCVSHEATRCRQIGFIDFLGIG</sequence>
<feature type="domain" description="HTH myb-type" evidence="8">
    <location>
        <begin position="19"/>
        <end position="69"/>
    </location>
</feature>
<evidence type="ECO:0000256" key="2">
    <source>
        <dbReference type="ARBA" id="ARBA00022737"/>
    </source>
</evidence>
<keyword evidence="3" id="KW-0805">Transcription regulation</keyword>
<accession>A0A8J5HGI7</accession>
<dbReference type="EMBL" id="JACMSC010000003">
    <property type="protein sequence ID" value="KAG6527949.1"/>
    <property type="molecule type" value="Genomic_DNA"/>
</dbReference>
<dbReference type="Pfam" id="PF00249">
    <property type="entry name" value="Myb_DNA-binding"/>
    <property type="match status" value="2"/>
</dbReference>
<keyword evidence="2" id="KW-0677">Repeat</keyword>
<keyword evidence="4" id="KW-0238">DNA-binding</keyword>
<dbReference type="Proteomes" id="UP000734854">
    <property type="component" value="Unassembled WGS sequence"/>
</dbReference>
<evidence type="ECO:0000259" key="8">
    <source>
        <dbReference type="PROSITE" id="PS51294"/>
    </source>
</evidence>
<evidence type="ECO:0000256" key="1">
    <source>
        <dbReference type="ARBA" id="ARBA00004123"/>
    </source>
</evidence>
<reference evidence="10" key="2">
    <citation type="submission" date="2023-04" db="EMBL/GenBank/DDBJ databases">
        <title>Genome-wide analysis of the MYB gene family in ginger (Zingiber officinale Roscoe).</title>
        <authorList>
            <person name="Xing H.-T."/>
            <person name="Li H.-L."/>
        </authorList>
    </citation>
    <scope>NUCLEOTIDE SEQUENCE</scope>
    <source>
        <strain evidence="10">Maker00077430</strain>
    </source>
</reference>
<dbReference type="OrthoDB" id="2143914at2759"/>
<dbReference type="GO" id="GO:0005634">
    <property type="term" value="C:nucleus"/>
    <property type="evidence" value="ECO:0007669"/>
    <property type="project" value="UniProtKB-SubCell"/>
</dbReference>
<keyword evidence="6" id="KW-0539">Nucleus</keyword>
<organism evidence="9 11">
    <name type="scientific">Zingiber officinale</name>
    <name type="common">Ginger</name>
    <name type="synonym">Amomum zingiber</name>
    <dbReference type="NCBI Taxonomy" id="94328"/>
    <lineage>
        <taxon>Eukaryota</taxon>
        <taxon>Viridiplantae</taxon>
        <taxon>Streptophyta</taxon>
        <taxon>Embryophyta</taxon>
        <taxon>Tracheophyta</taxon>
        <taxon>Spermatophyta</taxon>
        <taxon>Magnoliopsida</taxon>
        <taxon>Liliopsida</taxon>
        <taxon>Zingiberales</taxon>
        <taxon>Zingiberaceae</taxon>
        <taxon>Zingiber</taxon>
    </lineage>
</organism>
<evidence type="ECO:0000256" key="4">
    <source>
        <dbReference type="ARBA" id="ARBA00023125"/>
    </source>
</evidence>
<evidence type="ECO:0000313" key="11">
    <source>
        <dbReference type="Proteomes" id="UP000734854"/>
    </source>
</evidence>
<keyword evidence="5" id="KW-0804">Transcription</keyword>
<evidence type="ECO:0000259" key="7">
    <source>
        <dbReference type="PROSITE" id="PS50090"/>
    </source>
</evidence>
<proteinExistence type="evidence at transcript level"/>
<dbReference type="InterPro" id="IPR017930">
    <property type="entry name" value="Myb_dom"/>
</dbReference>
<protein>
    <submittedName>
        <fullName evidence="10">MYB protein</fullName>
    </submittedName>
</protein>
<dbReference type="GO" id="GO:0000981">
    <property type="term" value="F:DNA-binding transcription factor activity, RNA polymerase II-specific"/>
    <property type="evidence" value="ECO:0007669"/>
    <property type="project" value="TreeGrafter"/>
</dbReference>
<evidence type="ECO:0000256" key="6">
    <source>
        <dbReference type="ARBA" id="ARBA00023242"/>
    </source>
</evidence>
<name>A0A8J5HGI7_ZINOF</name>
<gene>
    <name evidence="9" type="ORF">ZIOFF_010084</name>
</gene>
<keyword evidence="11" id="KW-1185">Reference proteome</keyword>
<dbReference type="InterPro" id="IPR050560">
    <property type="entry name" value="MYB_TF"/>
</dbReference>
<evidence type="ECO:0000313" key="9">
    <source>
        <dbReference type="EMBL" id="KAG6527949.1"/>
    </source>
</evidence>
<comment type="subcellular location">
    <subcellularLocation>
        <location evidence="1">Nucleus</location>
    </subcellularLocation>
</comment>
<feature type="domain" description="HTH myb-type" evidence="8">
    <location>
        <begin position="71"/>
        <end position="120"/>
    </location>
</feature>
<dbReference type="EMBL" id="OQ909767">
    <property type="protein sequence ID" value="WLQ69675.1"/>
    <property type="molecule type" value="mRNA"/>
</dbReference>
<dbReference type="SMART" id="SM00717">
    <property type="entry name" value="SANT"/>
    <property type="match status" value="2"/>
</dbReference>
<dbReference type="PANTHER" id="PTHR45614:SF221">
    <property type="entry name" value="MYB DOMAIN PROTEIN 110"/>
    <property type="match status" value="1"/>
</dbReference>
<dbReference type="FunFam" id="1.10.10.60:FF:000060">
    <property type="entry name" value="MYB transcription factor"/>
    <property type="match status" value="1"/>
</dbReference>
<dbReference type="PROSITE" id="PS51294">
    <property type="entry name" value="HTH_MYB"/>
    <property type="match status" value="2"/>
</dbReference>
<reference evidence="9 11" key="1">
    <citation type="submission" date="2020-08" db="EMBL/GenBank/DDBJ databases">
        <title>Plant Genome Project.</title>
        <authorList>
            <person name="Zhang R.-G."/>
        </authorList>
    </citation>
    <scope>NUCLEOTIDE SEQUENCE [LARGE SCALE GENOMIC DNA]</scope>
    <source>
        <tissue evidence="9">Rhizome</tissue>
    </source>
</reference>
<dbReference type="PROSITE" id="PS50090">
    <property type="entry name" value="MYB_LIKE"/>
    <property type="match status" value="2"/>
</dbReference>
<feature type="domain" description="Myb-like" evidence="7">
    <location>
        <begin position="66"/>
        <end position="116"/>
    </location>
</feature>
<dbReference type="AlphaFoldDB" id="A0A8J5HGI7"/>
<evidence type="ECO:0000313" key="10">
    <source>
        <dbReference type="EMBL" id="WLQ69675.1"/>
    </source>
</evidence>